<gene>
    <name evidence="4" type="ORF">LCGC14_1839310</name>
</gene>
<dbReference type="Gene3D" id="6.10.250.290">
    <property type="match status" value="1"/>
</dbReference>
<comment type="similarity">
    <text evidence="1">Belongs to the universal ribosomal protein uL10 family.</text>
</comment>
<evidence type="ECO:0008006" key="5">
    <source>
        <dbReference type="Google" id="ProtNLM"/>
    </source>
</evidence>
<accession>A0A0F9GDU3</accession>
<proteinExistence type="inferred from homology"/>
<dbReference type="InterPro" id="IPR022973">
    <property type="entry name" value="Ribosomal_uL10_bac"/>
</dbReference>
<dbReference type="Gene3D" id="3.30.70.1730">
    <property type="match status" value="1"/>
</dbReference>
<dbReference type="AlphaFoldDB" id="A0A0F9GDU3"/>
<dbReference type="PANTHER" id="PTHR11560">
    <property type="entry name" value="39S RIBOSOMAL PROTEIN L10, MITOCHONDRIAL"/>
    <property type="match status" value="1"/>
</dbReference>
<dbReference type="GO" id="GO:1990904">
    <property type="term" value="C:ribonucleoprotein complex"/>
    <property type="evidence" value="ECO:0007669"/>
    <property type="project" value="UniProtKB-KW"/>
</dbReference>
<dbReference type="EMBL" id="LAZR01018291">
    <property type="protein sequence ID" value="KKL96953.1"/>
    <property type="molecule type" value="Genomic_DNA"/>
</dbReference>
<dbReference type="InterPro" id="IPR001790">
    <property type="entry name" value="Ribosomal_uL10"/>
</dbReference>
<protein>
    <recommendedName>
        <fullName evidence="5">50S ribosomal protein L10</fullName>
    </recommendedName>
</protein>
<dbReference type="GO" id="GO:0005840">
    <property type="term" value="C:ribosome"/>
    <property type="evidence" value="ECO:0007669"/>
    <property type="project" value="UniProtKB-KW"/>
</dbReference>
<keyword evidence="3" id="KW-0687">Ribonucleoprotein</keyword>
<evidence type="ECO:0000256" key="2">
    <source>
        <dbReference type="ARBA" id="ARBA00022980"/>
    </source>
</evidence>
<evidence type="ECO:0000256" key="3">
    <source>
        <dbReference type="ARBA" id="ARBA00023274"/>
    </source>
</evidence>
<dbReference type="Pfam" id="PF00466">
    <property type="entry name" value="Ribosomal_L10"/>
    <property type="match status" value="1"/>
</dbReference>
<keyword evidence="2" id="KW-0689">Ribosomal protein</keyword>
<dbReference type="InterPro" id="IPR047865">
    <property type="entry name" value="Ribosomal_uL10_bac_type"/>
</dbReference>
<dbReference type="HAMAP" id="MF_00362">
    <property type="entry name" value="Ribosomal_uL10"/>
    <property type="match status" value="1"/>
</dbReference>
<dbReference type="NCBIfam" id="NF000955">
    <property type="entry name" value="PRK00099.1-1"/>
    <property type="match status" value="1"/>
</dbReference>
<reference evidence="4" key="1">
    <citation type="journal article" date="2015" name="Nature">
        <title>Complex archaea that bridge the gap between prokaryotes and eukaryotes.</title>
        <authorList>
            <person name="Spang A."/>
            <person name="Saw J.H."/>
            <person name="Jorgensen S.L."/>
            <person name="Zaremba-Niedzwiedzka K."/>
            <person name="Martijn J."/>
            <person name="Lind A.E."/>
            <person name="van Eijk R."/>
            <person name="Schleper C."/>
            <person name="Guy L."/>
            <person name="Ettema T.J."/>
        </authorList>
    </citation>
    <scope>NUCLEOTIDE SEQUENCE</scope>
</reference>
<sequence>MSKELKKLVVNELISDYRGVDNFIVVSFKGVNTQQANTLRRDLSEKDIKLKVVKNSLAAIAFKEIGIPALGQMLEGPSAITISDNDPAILAKVLAKWSREISGLKIMGGLMDGEMVPLEDIKALSAIPSKQVVLTQILFGISTPLIQLANLFNAVTNNLYFVLLAIKEKKSNGDKKNV</sequence>
<dbReference type="SUPFAM" id="SSF160369">
    <property type="entry name" value="Ribosomal protein L10-like"/>
    <property type="match status" value="1"/>
</dbReference>
<dbReference type="InterPro" id="IPR043141">
    <property type="entry name" value="Ribosomal_uL10-like_sf"/>
</dbReference>
<evidence type="ECO:0000313" key="4">
    <source>
        <dbReference type="EMBL" id="KKL96953.1"/>
    </source>
</evidence>
<organism evidence="4">
    <name type="scientific">marine sediment metagenome</name>
    <dbReference type="NCBI Taxonomy" id="412755"/>
    <lineage>
        <taxon>unclassified sequences</taxon>
        <taxon>metagenomes</taxon>
        <taxon>ecological metagenomes</taxon>
    </lineage>
</organism>
<dbReference type="CDD" id="cd05797">
    <property type="entry name" value="Ribosomal_L10"/>
    <property type="match status" value="1"/>
</dbReference>
<evidence type="ECO:0000256" key="1">
    <source>
        <dbReference type="ARBA" id="ARBA00008889"/>
    </source>
</evidence>
<comment type="caution">
    <text evidence="4">The sequence shown here is derived from an EMBL/GenBank/DDBJ whole genome shotgun (WGS) entry which is preliminary data.</text>
</comment>
<name>A0A0F9GDU3_9ZZZZ</name>